<dbReference type="EMBL" id="VIFM01000010">
    <property type="protein sequence ID" value="TQF17234.1"/>
    <property type="molecule type" value="Genomic_DNA"/>
</dbReference>
<name>A0A540X978_9BACT</name>
<protein>
    <submittedName>
        <fullName evidence="1">Uncharacterized protein</fullName>
    </submittedName>
</protein>
<accession>A0A540X978</accession>
<evidence type="ECO:0000313" key="2">
    <source>
        <dbReference type="Proteomes" id="UP000315369"/>
    </source>
</evidence>
<comment type="caution">
    <text evidence="1">The sequence shown here is derived from an EMBL/GenBank/DDBJ whole genome shotgun (WGS) entry which is preliminary data.</text>
</comment>
<dbReference type="Proteomes" id="UP000315369">
    <property type="component" value="Unassembled WGS sequence"/>
</dbReference>
<evidence type="ECO:0000313" key="1">
    <source>
        <dbReference type="EMBL" id="TQF17234.1"/>
    </source>
</evidence>
<reference evidence="1 2" key="1">
    <citation type="submission" date="2019-06" db="EMBL/GenBank/DDBJ databases">
        <authorList>
            <person name="Livingstone P."/>
            <person name="Whitworth D."/>
        </authorList>
    </citation>
    <scope>NUCLEOTIDE SEQUENCE [LARGE SCALE GENOMIC DNA]</scope>
    <source>
        <strain evidence="1 2">AM401</strain>
    </source>
</reference>
<keyword evidence="2" id="KW-1185">Reference proteome</keyword>
<dbReference type="AlphaFoldDB" id="A0A540X978"/>
<organism evidence="1 2">
    <name type="scientific">Myxococcus llanfairpwllgwyngyllgogerychwyrndrobwllllantysiliogogogochensis</name>
    <dbReference type="NCBI Taxonomy" id="2590453"/>
    <lineage>
        <taxon>Bacteria</taxon>
        <taxon>Pseudomonadati</taxon>
        <taxon>Myxococcota</taxon>
        <taxon>Myxococcia</taxon>
        <taxon>Myxococcales</taxon>
        <taxon>Cystobacterineae</taxon>
        <taxon>Myxococcaceae</taxon>
        <taxon>Myxococcus</taxon>
    </lineage>
</organism>
<dbReference type="RefSeq" id="WP_174455522.1">
    <property type="nucleotide sequence ID" value="NZ_VIFM01000010.1"/>
</dbReference>
<gene>
    <name evidence="1" type="ORF">FJV41_04110</name>
</gene>
<proteinExistence type="predicted"/>
<sequence>MGRSPDPITLARHRVAVLREDLELLEAELSRSRGGRRHSVATVPPNEHRAAWLRTMLARAELVLRALRLRAVNARIESIRRPRVVRPAAVQLALFAPDADEAPDAAPEDVVEVPEGARVLYLPRPTCPGEVRLHVVMGGAA</sequence>